<dbReference type="Proteomes" id="UP001055811">
    <property type="component" value="Linkage Group LG01"/>
</dbReference>
<reference evidence="2" key="1">
    <citation type="journal article" date="2022" name="Mol. Ecol. Resour.">
        <title>The genomes of chicory, endive, great burdock and yacon provide insights into Asteraceae palaeo-polyploidization history and plant inulin production.</title>
        <authorList>
            <person name="Fan W."/>
            <person name="Wang S."/>
            <person name="Wang H."/>
            <person name="Wang A."/>
            <person name="Jiang F."/>
            <person name="Liu H."/>
            <person name="Zhao H."/>
            <person name="Xu D."/>
            <person name="Zhang Y."/>
        </authorList>
    </citation>
    <scope>NUCLEOTIDE SEQUENCE [LARGE SCALE GENOMIC DNA]</scope>
    <source>
        <strain evidence="2">cv. Punajuju</strain>
    </source>
</reference>
<evidence type="ECO:0000313" key="2">
    <source>
        <dbReference type="Proteomes" id="UP001055811"/>
    </source>
</evidence>
<gene>
    <name evidence="1" type="ORF">L2E82_01413</name>
</gene>
<organism evidence="1 2">
    <name type="scientific">Cichorium intybus</name>
    <name type="common">Chicory</name>
    <dbReference type="NCBI Taxonomy" id="13427"/>
    <lineage>
        <taxon>Eukaryota</taxon>
        <taxon>Viridiplantae</taxon>
        <taxon>Streptophyta</taxon>
        <taxon>Embryophyta</taxon>
        <taxon>Tracheophyta</taxon>
        <taxon>Spermatophyta</taxon>
        <taxon>Magnoliopsida</taxon>
        <taxon>eudicotyledons</taxon>
        <taxon>Gunneridae</taxon>
        <taxon>Pentapetalae</taxon>
        <taxon>asterids</taxon>
        <taxon>campanulids</taxon>
        <taxon>Asterales</taxon>
        <taxon>Asteraceae</taxon>
        <taxon>Cichorioideae</taxon>
        <taxon>Cichorieae</taxon>
        <taxon>Cichoriinae</taxon>
        <taxon>Cichorium</taxon>
    </lineage>
</organism>
<sequence length="116" mass="13179">MIDTGGPVTVQRESSTIFQMIVTDKLKSGRIMEVVDQRLLDLGGTNEKEVMKLVHVALSCIQEKVKRRPTMLEVVKWLEGRVAVEEPPETQMIVVDLLSIEDDEDDEGEDKQHDIF</sequence>
<proteinExistence type="predicted"/>
<comment type="caution">
    <text evidence="1">The sequence shown here is derived from an EMBL/GenBank/DDBJ whole genome shotgun (WGS) entry which is preliminary data.</text>
</comment>
<protein>
    <submittedName>
        <fullName evidence="1">Uncharacterized protein</fullName>
    </submittedName>
</protein>
<keyword evidence="2" id="KW-1185">Reference proteome</keyword>
<accession>A0ACB9GZY9</accession>
<reference evidence="1 2" key="2">
    <citation type="journal article" date="2022" name="Mol. Ecol. Resour.">
        <title>The genomes of chicory, endive, great burdock and yacon provide insights into Asteraceae paleo-polyploidization history and plant inulin production.</title>
        <authorList>
            <person name="Fan W."/>
            <person name="Wang S."/>
            <person name="Wang H."/>
            <person name="Wang A."/>
            <person name="Jiang F."/>
            <person name="Liu H."/>
            <person name="Zhao H."/>
            <person name="Xu D."/>
            <person name="Zhang Y."/>
        </authorList>
    </citation>
    <scope>NUCLEOTIDE SEQUENCE [LARGE SCALE GENOMIC DNA]</scope>
    <source>
        <strain evidence="2">cv. Punajuju</strain>
        <tissue evidence="1">Leaves</tissue>
    </source>
</reference>
<name>A0ACB9GZY9_CICIN</name>
<evidence type="ECO:0000313" key="1">
    <source>
        <dbReference type="EMBL" id="KAI3788641.1"/>
    </source>
</evidence>
<dbReference type="EMBL" id="CM042009">
    <property type="protein sequence ID" value="KAI3788641.1"/>
    <property type="molecule type" value="Genomic_DNA"/>
</dbReference>